<keyword evidence="2" id="KW-1185">Reference proteome</keyword>
<organism evidence="1 2">
    <name type="scientific">Nocardioides baekrokdamisoli</name>
    <dbReference type="NCBI Taxonomy" id="1804624"/>
    <lineage>
        <taxon>Bacteria</taxon>
        <taxon>Bacillati</taxon>
        <taxon>Actinomycetota</taxon>
        <taxon>Actinomycetes</taxon>
        <taxon>Propionibacteriales</taxon>
        <taxon>Nocardioidaceae</taxon>
        <taxon>Nocardioides</taxon>
    </lineage>
</organism>
<evidence type="ECO:0000313" key="2">
    <source>
        <dbReference type="Proteomes" id="UP000271573"/>
    </source>
</evidence>
<dbReference type="RefSeq" id="WP_125567106.1">
    <property type="nucleotide sequence ID" value="NZ_AP019307.1"/>
</dbReference>
<proteinExistence type="predicted"/>
<protein>
    <submittedName>
        <fullName evidence="1">Uncharacterized protein</fullName>
    </submittedName>
</protein>
<dbReference type="KEGG" id="nbe:Back2_08830"/>
<dbReference type="AlphaFoldDB" id="A0A3G9IE18"/>
<evidence type="ECO:0000313" key="1">
    <source>
        <dbReference type="EMBL" id="BBH16596.1"/>
    </source>
</evidence>
<dbReference type="EMBL" id="AP019307">
    <property type="protein sequence ID" value="BBH16596.1"/>
    <property type="molecule type" value="Genomic_DNA"/>
</dbReference>
<dbReference type="OrthoDB" id="3787776at2"/>
<dbReference type="Proteomes" id="UP000271573">
    <property type="component" value="Chromosome"/>
</dbReference>
<name>A0A3G9IE18_9ACTN</name>
<sequence length="150" mass="15655">MTAPWIGRVICPHEAVLGREETVTDWSGHASCVEPGRVGRWAVAVIGDAARTQVLDTLASIVPDAPVAGAIARLSRADLPRCSVLLSDGEYAAGLAWGEPLGLADLGGWEYALSAAPLDRGSWSPLSPGTIVVLDSCGPVVFPVPFLQEI</sequence>
<reference evidence="1 2" key="1">
    <citation type="submission" date="2018-11" db="EMBL/GenBank/DDBJ databases">
        <title>Complete genome sequence of Nocardioides baekrokdamisoli strain KCTC 39748.</title>
        <authorList>
            <person name="Kang S.W."/>
            <person name="Lee K.C."/>
            <person name="Kim K.K."/>
            <person name="Kim J.S."/>
            <person name="Kim D.S."/>
            <person name="Ko S.H."/>
            <person name="Yang S.H."/>
            <person name="Shin Y.K."/>
            <person name="Lee J.S."/>
        </authorList>
    </citation>
    <scope>NUCLEOTIDE SEQUENCE [LARGE SCALE GENOMIC DNA]</scope>
    <source>
        <strain evidence="1 2">KCTC 39748</strain>
    </source>
</reference>
<gene>
    <name evidence="1" type="ORF">Back2_08830</name>
</gene>
<accession>A0A3G9IE18</accession>